<organism evidence="1 2">
    <name type="scientific">Dreissena polymorpha</name>
    <name type="common">Zebra mussel</name>
    <name type="synonym">Mytilus polymorpha</name>
    <dbReference type="NCBI Taxonomy" id="45954"/>
    <lineage>
        <taxon>Eukaryota</taxon>
        <taxon>Metazoa</taxon>
        <taxon>Spiralia</taxon>
        <taxon>Lophotrochozoa</taxon>
        <taxon>Mollusca</taxon>
        <taxon>Bivalvia</taxon>
        <taxon>Autobranchia</taxon>
        <taxon>Heteroconchia</taxon>
        <taxon>Euheterodonta</taxon>
        <taxon>Imparidentia</taxon>
        <taxon>Neoheterodontei</taxon>
        <taxon>Myida</taxon>
        <taxon>Dreissenoidea</taxon>
        <taxon>Dreissenidae</taxon>
        <taxon>Dreissena</taxon>
    </lineage>
</organism>
<accession>A0A9D4LTP5</accession>
<dbReference type="EMBL" id="JAIWYP010000002">
    <property type="protein sequence ID" value="KAH3863841.1"/>
    <property type="molecule type" value="Genomic_DNA"/>
</dbReference>
<keyword evidence="2" id="KW-1185">Reference proteome</keyword>
<reference evidence="1" key="2">
    <citation type="submission" date="2020-11" db="EMBL/GenBank/DDBJ databases">
        <authorList>
            <person name="McCartney M.A."/>
            <person name="Auch B."/>
            <person name="Kono T."/>
            <person name="Mallez S."/>
            <person name="Becker A."/>
            <person name="Gohl D.M."/>
            <person name="Silverstein K.A.T."/>
            <person name="Koren S."/>
            <person name="Bechman K.B."/>
            <person name="Herman A."/>
            <person name="Abrahante J.E."/>
            <person name="Garbe J."/>
        </authorList>
    </citation>
    <scope>NUCLEOTIDE SEQUENCE</scope>
    <source>
        <strain evidence="1">Duluth1</strain>
        <tissue evidence="1">Whole animal</tissue>
    </source>
</reference>
<dbReference type="AlphaFoldDB" id="A0A9D4LTP5"/>
<proteinExistence type="predicted"/>
<gene>
    <name evidence="1" type="ORF">DPMN_026844</name>
</gene>
<evidence type="ECO:0000313" key="2">
    <source>
        <dbReference type="Proteomes" id="UP000828390"/>
    </source>
</evidence>
<name>A0A9D4LTP5_DREPO</name>
<reference evidence="1" key="1">
    <citation type="journal article" date="2019" name="bioRxiv">
        <title>The Genome of the Zebra Mussel, Dreissena polymorpha: A Resource for Invasive Species Research.</title>
        <authorList>
            <person name="McCartney M.A."/>
            <person name="Auch B."/>
            <person name="Kono T."/>
            <person name="Mallez S."/>
            <person name="Zhang Y."/>
            <person name="Obille A."/>
            <person name="Becker A."/>
            <person name="Abrahante J.E."/>
            <person name="Garbe J."/>
            <person name="Badalamenti J.P."/>
            <person name="Herman A."/>
            <person name="Mangelson H."/>
            <person name="Liachko I."/>
            <person name="Sullivan S."/>
            <person name="Sone E.D."/>
            <person name="Koren S."/>
            <person name="Silverstein K.A.T."/>
            <person name="Beckman K.B."/>
            <person name="Gohl D.M."/>
        </authorList>
    </citation>
    <scope>NUCLEOTIDE SEQUENCE</scope>
    <source>
        <strain evidence="1">Duluth1</strain>
        <tissue evidence="1">Whole animal</tissue>
    </source>
</reference>
<comment type="caution">
    <text evidence="1">The sequence shown here is derived from an EMBL/GenBank/DDBJ whole genome shotgun (WGS) entry which is preliminary data.</text>
</comment>
<sequence>MRLTQFQNLTSWNYLVSNGDTGGGRFTWDDIGLPLRDPTCWHFDVALYTCGSGLAEMGPGKRQPSLLLSFTDQVCDHKFIRCVIYVLMVAIVHNSTFQSLRGDC</sequence>
<protein>
    <submittedName>
        <fullName evidence="1">Uncharacterized protein</fullName>
    </submittedName>
</protein>
<evidence type="ECO:0000313" key="1">
    <source>
        <dbReference type="EMBL" id="KAH3863841.1"/>
    </source>
</evidence>
<dbReference type="Proteomes" id="UP000828390">
    <property type="component" value="Unassembled WGS sequence"/>
</dbReference>